<feature type="transmembrane region" description="Helical" evidence="1">
    <location>
        <begin position="51"/>
        <end position="71"/>
    </location>
</feature>
<geneLocation type="plasmid" evidence="2">
    <name>pFP1</name>
</geneLocation>
<keyword evidence="1" id="KW-1133">Transmembrane helix</keyword>
<accession>Q58IL1</accession>
<organism evidence="2">
    <name type="scientific">Streptomyces sp. FQ1</name>
    <dbReference type="NCBI Taxonomy" id="319426"/>
    <lineage>
        <taxon>Bacteria</taxon>
        <taxon>Bacillati</taxon>
        <taxon>Actinomycetota</taxon>
        <taxon>Actinomycetes</taxon>
        <taxon>Kitasatosporales</taxon>
        <taxon>Streptomycetaceae</taxon>
        <taxon>Streptomyces</taxon>
    </lineage>
</organism>
<proteinExistence type="predicted"/>
<sequence>MPQFPPAPGEMPAPRTPATFLREHAAYATTAVSAGTLLTLARIWNEQGAEHSVGAAALMLAFGGASGFFAIRLDDPTAQAVFASGAMTFGALSVGVYSDPITPALIIWAVALIASCVLIGRSHRDDHRVQRAHLNNLEVRNLERSADLTIAKVNAKATVEAAREQSAAMAALEEALAHRAALDENGAVDPMAMLRATGQLPKLSVVHDDTERRTA</sequence>
<feature type="transmembrane region" description="Helical" evidence="1">
    <location>
        <begin position="103"/>
        <end position="121"/>
    </location>
</feature>
<name>Q58IL1_9ACTN</name>
<gene>
    <name evidence="2" type="ORF">pFP1.31</name>
</gene>
<dbReference type="AlphaFoldDB" id="Q58IL1"/>
<keyword evidence="1" id="KW-0472">Membrane</keyword>
<keyword evidence="1" id="KW-0812">Transmembrane</keyword>
<reference evidence="2" key="1">
    <citation type="journal article" date="2008" name="Appl. Environ. Microbiol.">
        <title>Characterization of replication and conjugation of Streptomyces circular plasmids pFP1 and pFP11 and their ability to propagate in linear mode with artificially attached telomeres.</title>
        <authorList>
            <person name="Zhang R."/>
            <person name="Zeng A."/>
            <person name="Fang P."/>
            <person name="Qin Z."/>
        </authorList>
    </citation>
    <scope>NUCLEOTIDE SEQUENCE</scope>
    <source>
        <strain evidence="2">FQ1</strain>
        <plasmid evidence="2">pFP1</plasmid>
    </source>
</reference>
<dbReference type="EMBL" id="AY943953">
    <property type="protein sequence ID" value="AAX51372.1"/>
    <property type="molecule type" value="Genomic_DNA"/>
</dbReference>
<keyword evidence="2" id="KW-0614">Plasmid</keyword>
<protein>
    <submittedName>
        <fullName evidence="2">Uncharacterized protein</fullName>
    </submittedName>
</protein>
<evidence type="ECO:0000256" key="1">
    <source>
        <dbReference type="SAM" id="Phobius"/>
    </source>
</evidence>
<evidence type="ECO:0000313" key="2">
    <source>
        <dbReference type="EMBL" id="AAX51372.1"/>
    </source>
</evidence>
<feature type="transmembrane region" description="Helical" evidence="1">
    <location>
        <begin position="25"/>
        <end position="45"/>
    </location>
</feature>